<keyword evidence="1" id="KW-1133">Transmembrane helix</keyword>
<feature type="transmembrane region" description="Helical" evidence="1">
    <location>
        <begin position="20"/>
        <end position="41"/>
    </location>
</feature>
<accession>A0ABV0CTT9</accession>
<proteinExistence type="predicted"/>
<name>A0ABV0CTT9_9SPHN</name>
<protein>
    <submittedName>
        <fullName evidence="2">Flp family type IVb pilin</fullName>
    </submittedName>
</protein>
<keyword evidence="1" id="KW-0812">Transmembrane</keyword>
<organism evidence="2 3">
    <name type="scientific">Aurantiacibacter flavus</name>
    <dbReference type="NCBI Taxonomy" id="3145232"/>
    <lineage>
        <taxon>Bacteria</taxon>
        <taxon>Pseudomonadati</taxon>
        <taxon>Pseudomonadota</taxon>
        <taxon>Alphaproteobacteria</taxon>
        <taxon>Sphingomonadales</taxon>
        <taxon>Erythrobacteraceae</taxon>
        <taxon>Aurantiacibacter</taxon>
    </lineage>
</organism>
<evidence type="ECO:0000313" key="2">
    <source>
        <dbReference type="EMBL" id="MEN7536293.1"/>
    </source>
</evidence>
<dbReference type="EMBL" id="JBDLBR010000001">
    <property type="protein sequence ID" value="MEN7536293.1"/>
    <property type="molecule type" value="Genomic_DNA"/>
</dbReference>
<dbReference type="Proteomes" id="UP001484535">
    <property type="component" value="Unassembled WGS sequence"/>
</dbReference>
<dbReference type="RefSeq" id="WP_346783731.1">
    <property type="nucleotide sequence ID" value="NZ_JBDLBR010000001.1"/>
</dbReference>
<gene>
    <name evidence="2" type="ORF">ABDJ38_03805</name>
</gene>
<keyword evidence="1" id="KW-0472">Membrane</keyword>
<comment type="caution">
    <text evidence="2">The sequence shown here is derived from an EMBL/GenBank/DDBJ whole genome shotgun (WGS) entry which is preliminary data.</text>
</comment>
<keyword evidence="3" id="KW-1185">Reference proteome</keyword>
<evidence type="ECO:0000313" key="3">
    <source>
        <dbReference type="Proteomes" id="UP001484535"/>
    </source>
</evidence>
<reference evidence="2 3" key="1">
    <citation type="submission" date="2024-05" db="EMBL/GenBank/DDBJ databases">
        <authorList>
            <person name="Park S."/>
        </authorList>
    </citation>
    <scope>NUCLEOTIDE SEQUENCE [LARGE SCALE GENOMIC DNA]</scope>
    <source>
        <strain evidence="2 3">DGU5</strain>
    </source>
</reference>
<evidence type="ECO:0000256" key="1">
    <source>
        <dbReference type="SAM" id="Phobius"/>
    </source>
</evidence>
<sequence>MAAWKLFKHVMADRTAATAVEYGLILSLIVLAMVTILQGVADVTVNMWGDVRTKVVAASSD</sequence>